<keyword evidence="2" id="KW-0378">Hydrolase</keyword>
<organism evidence="2 3">
    <name type="scientific">Candidatus Acetatifactor stercoripullorum</name>
    <dbReference type="NCBI Taxonomy" id="2838414"/>
    <lineage>
        <taxon>Bacteria</taxon>
        <taxon>Bacillati</taxon>
        <taxon>Bacillota</taxon>
        <taxon>Clostridia</taxon>
        <taxon>Lachnospirales</taxon>
        <taxon>Lachnospiraceae</taxon>
        <taxon>Acetatifactor</taxon>
    </lineage>
</organism>
<reference evidence="2" key="1">
    <citation type="journal article" date="2021" name="PeerJ">
        <title>Extensive microbial diversity within the chicken gut microbiome revealed by metagenomics and culture.</title>
        <authorList>
            <person name="Gilroy R."/>
            <person name="Ravi A."/>
            <person name="Getino M."/>
            <person name="Pursley I."/>
            <person name="Horton D.L."/>
            <person name="Alikhan N.F."/>
            <person name="Baker D."/>
            <person name="Gharbi K."/>
            <person name="Hall N."/>
            <person name="Watson M."/>
            <person name="Adriaenssens E.M."/>
            <person name="Foster-Nyarko E."/>
            <person name="Jarju S."/>
            <person name="Secka A."/>
            <person name="Antonio M."/>
            <person name="Oren A."/>
            <person name="Chaudhuri R.R."/>
            <person name="La Ragione R."/>
            <person name="Hildebrand F."/>
            <person name="Pallen M.J."/>
        </authorList>
    </citation>
    <scope>NUCLEOTIDE SEQUENCE</scope>
    <source>
        <strain evidence="2">CHK195-6426</strain>
    </source>
</reference>
<dbReference type="SUPFAM" id="SSF53756">
    <property type="entry name" value="UDP-Glycosyltransferase/glycogen phosphorylase"/>
    <property type="match status" value="1"/>
</dbReference>
<dbReference type="Pfam" id="PF02350">
    <property type="entry name" value="Epimerase_2"/>
    <property type="match status" value="1"/>
</dbReference>
<dbReference type="Proteomes" id="UP000824265">
    <property type="component" value="Unassembled WGS sequence"/>
</dbReference>
<proteinExistence type="predicted"/>
<comment type="caution">
    <text evidence="2">The sequence shown here is derived from an EMBL/GenBank/DDBJ whole genome shotgun (WGS) entry which is preliminary data.</text>
</comment>
<dbReference type="GO" id="GO:0006047">
    <property type="term" value="P:UDP-N-acetylglucosamine metabolic process"/>
    <property type="evidence" value="ECO:0007669"/>
    <property type="project" value="InterPro"/>
</dbReference>
<dbReference type="GO" id="GO:0004553">
    <property type="term" value="F:hydrolase activity, hydrolyzing O-glycosyl compounds"/>
    <property type="evidence" value="ECO:0007669"/>
    <property type="project" value="InterPro"/>
</dbReference>
<dbReference type="AlphaFoldDB" id="A0A9D1R5B5"/>
<protein>
    <submittedName>
        <fullName evidence="2">UDP-N-acetylglucosamine 2-epimerase (Hydrolyzing)</fullName>
        <ecNumber evidence="2">3.2.1.183</ecNumber>
    </submittedName>
</protein>
<accession>A0A9D1R5B5</accession>
<gene>
    <name evidence="2" type="primary">neuC</name>
    <name evidence="2" type="ORF">H9742_02360</name>
</gene>
<evidence type="ECO:0000313" key="2">
    <source>
        <dbReference type="EMBL" id="HIW80362.1"/>
    </source>
</evidence>
<evidence type="ECO:0000313" key="3">
    <source>
        <dbReference type="Proteomes" id="UP000824265"/>
    </source>
</evidence>
<dbReference type="Gene3D" id="3.40.50.2000">
    <property type="entry name" value="Glycogen Phosphorylase B"/>
    <property type="match status" value="2"/>
</dbReference>
<name>A0A9D1R5B5_9FIRM</name>
<sequence length="387" mass="42854">MKKICIVTGTRAEYGLLKPVIKRVFHSARLELQLVVTGMHLSPEFGLTYQEIEEDGYPINAKIEMLLGADTASGNTKSMGVALIGFADYFEINKPDILLILGDRYEMLAVAAAAMMAQIPIAHIHGGETTEGAVDEAIRHSITKMSHLHFTSTEVYRKRVIQLGENPSRVFNVGALGVENVKNVSLLEKEELEKNIGFVFSGITLMVTYHPVTLEHMTAREQFRTLLEVIEENKDIRVIFTKANSDTDGKIINEMIDAFARVHGDRCVAFASLGQVRYLSALKYCSAVVGNSSSGIIEAPSFGVPTINIGDRQRGRVCAESVIHCGNGKKDIEEALRVGLSPDFRAQIKNVRNPYEGIQTSKHIVDILCKELQKGIEIKKTFYEVKV</sequence>
<dbReference type="PANTHER" id="PTHR43174:SF3">
    <property type="entry name" value="UDP-N-ACETYLGLUCOSAMINE 2-EPIMERASE"/>
    <property type="match status" value="1"/>
</dbReference>
<feature type="domain" description="UDP-N-acetylglucosamine 2-epimerase" evidence="1">
    <location>
        <begin position="27"/>
        <end position="368"/>
    </location>
</feature>
<dbReference type="PANTHER" id="PTHR43174">
    <property type="entry name" value="UDP-N-ACETYLGLUCOSAMINE 2-EPIMERASE"/>
    <property type="match status" value="1"/>
</dbReference>
<dbReference type="InterPro" id="IPR029767">
    <property type="entry name" value="WecB-like"/>
</dbReference>
<dbReference type="EMBL" id="DXGH01000010">
    <property type="protein sequence ID" value="HIW80362.1"/>
    <property type="molecule type" value="Genomic_DNA"/>
</dbReference>
<keyword evidence="2" id="KW-0326">Glycosidase</keyword>
<reference evidence="2" key="2">
    <citation type="submission" date="2021-04" db="EMBL/GenBank/DDBJ databases">
        <authorList>
            <person name="Gilroy R."/>
        </authorList>
    </citation>
    <scope>NUCLEOTIDE SEQUENCE</scope>
    <source>
        <strain evidence="2">CHK195-6426</strain>
    </source>
</reference>
<dbReference type="InterPro" id="IPR003331">
    <property type="entry name" value="UDP_GlcNAc_Epimerase_2_dom"/>
</dbReference>
<evidence type="ECO:0000259" key="1">
    <source>
        <dbReference type="Pfam" id="PF02350"/>
    </source>
</evidence>
<dbReference type="EC" id="3.2.1.183" evidence="2"/>
<dbReference type="InterPro" id="IPR020004">
    <property type="entry name" value="UDP-GlcNAc_Epase"/>
</dbReference>
<dbReference type="CDD" id="cd03786">
    <property type="entry name" value="GTB_UDP-GlcNAc_2-Epimerase"/>
    <property type="match status" value="1"/>
</dbReference>
<dbReference type="NCBIfam" id="TIGR03568">
    <property type="entry name" value="NeuC_NnaA"/>
    <property type="match status" value="1"/>
</dbReference>